<evidence type="ECO:0000313" key="10">
    <source>
        <dbReference type="EMBL" id="OAD76091.1"/>
    </source>
</evidence>
<dbReference type="AlphaFoldDB" id="A0A163AVG5"/>
<dbReference type="GeneID" id="29000101"/>
<evidence type="ECO:0000256" key="7">
    <source>
        <dbReference type="PROSITE-ProRule" id="PRU00042"/>
    </source>
</evidence>
<evidence type="ECO:0000256" key="5">
    <source>
        <dbReference type="ARBA" id="ARBA00022833"/>
    </source>
</evidence>
<dbReference type="PROSITE" id="PS00028">
    <property type="entry name" value="ZINC_FINGER_C2H2_1"/>
    <property type="match status" value="2"/>
</dbReference>
<dbReference type="Gene3D" id="3.30.160.60">
    <property type="entry name" value="Classic Zinc Finger"/>
    <property type="match status" value="3"/>
</dbReference>
<evidence type="ECO:0000256" key="8">
    <source>
        <dbReference type="SAM" id="MobiDB-lite"/>
    </source>
</evidence>
<feature type="compositionally biased region" description="Low complexity" evidence="8">
    <location>
        <begin position="159"/>
        <end position="168"/>
    </location>
</feature>
<keyword evidence="11" id="KW-1185">Reference proteome</keyword>
<dbReference type="Proteomes" id="UP000077315">
    <property type="component" value="Unassembled WGS sequence"/>
</dbReference>
<dbReference type="GO" id="GO:0008270">
    <property type="term" value="F:zinc ion binding"/>
    <property type="evidence" value="ECO:0007669"/>
    <property type="project" value="UniProtKB-KW"/>
</dbReference>
<dbReference type="Pfam" id="PF00096">
    <property type="entry name" value="zf-C2H2"/>
    <property type="match status" value="1"/>
</dbReference>
<feature type="domain" description="C2H2-type" evidence="9">
    <location>
        <begin position="118"/>
        <end position="154"/>
    </location>
</feature>
<dbReference type="VEuPathDB" id="FungiDB:PHYBLDRAFT_186124"/>
<evidence type="ECO:0000256" key="6">
    <source>
        <dbReference type="ARBA" id="ARBA00023242"/>
    </source>
</evidence>
<evidence type="ECO:0000256" key="1">
    <source>
        <dbReference type="ARBA" id="ARBA00004123"/>
    </source>
</evidence>
<comment type="subcellular location">
    <subcellularLocation>
        <location evidence="1">Nucleus</location>
    </subcellularLocation>
</comment>
<dbReference type="PANTHER" id="PTHR24394">
    <property type="entry name" value="ZINC FINGER PROTEIN"/>
    <property type="match status" value="1"/>
</dbReference>
<feature type="region of interest" description="Disordered" evidence="8">
    <location>
        <begin position="142"/>
        <end position="264"/>
    </location>
</feature>
<evidence type="ECO:0000313" key="11">
    <source>
        <dbReference type="Proteomes" id="UP000077315"/>
    </source>
</evidence>
<feature type="domain" description="C2H2-type" evidence="9">
    <location>
        <begin position="62"/>
        <end position="89"/>
    </location>
</feature>
<dbReference type="SUPFAM" id="SSF57667">
    <property type="entry name" value="beta-beta-alpha zinc fingers"/>
    <property type="match status" value="2"/>
</dbReference>
<dbReference type="STRING" id="763407.A0A163AVG5"/>
<feature type="domain" description="C2H2-type" evidence="9">
    <location>
        <begin position="90"/>
        <end position="117"/>
    </location>
</feature>
<dbReference type="InterPro" id="IPR036236">
    <property type="entry name" value="Znf_C2H2_sf"/>
</dbReference>
<dbReference type="GO" id="GO:0000981">
    <property type="term" value="F:DNA-binding transcription factor activity, RNA polymerase II-specific"/>
    <property type="evidence" value="ECO:0007669"/>
    <property type="project" value="TreeGrafter"/>
</dbReference>
<dbReference type="InterPro" id="IPR013087">
    <property type="entry name" value="Znf_C2H2_type"/>
</dbReference>
<keyword evidence="3" id="KW-0677">Repeat</keyword>
<dbReference type="FunFam" id="3.30.160.60:FF:002343">
    <property type="entry name" value="Zinc finger protein 33A"/>
    <property type="match status" value="1"/>
</dbReference>
<dbReference type="EMBL" id="KV440976">
    <property type="protein sequence ID" value="OAD76091.1"/>
    <property type="molecule type" value="Genomic_DNA"/>
</dbReference>
<feature type="compositionally biased region" description="Polar residues" evidence="8">
    <location>
        <begin position="180"/>
        <end position="190"/>
    </location>
</feature>
<evidence type="ECO:0000256" key="2">
    <source>
        <dbReference type="ARBA" id="ARBA00022723"/>
    </source>
</evidence>
<dbReference type="FunFam" id="3.30.160.60:FF:000446">
    <property type="entry name" value="Zinc finger protein"/>
    <property type="match status" value="1"/>
</dbReference>
<reference evidence="11" key="1">
    <citation type="submission" date="2015-06" db="EMBL/GenBank/DDBJ databases">
        <title>Expansion of signal transduction pathways in fungi by whole-genome duplication.</title>
        <authorList>
            <consortium name="DOE Joint Genome Institute"/>
            <person name="Corrochano L.M."/>
            <person name="Kuo A."/>
            <person name="Marcet-Houben M."/>
            <person name="Polaino S."/>
            <person name="Salamov A."/>
            <person name="Villalobos J.M."/>
            <person name="Alvarez M.I."/>
            <person name="Avalos J."/>
            <person name="Benito E.P."/>
            <person name="Benoit I."/>
            <person name="Burger G."/>
            <person name="Camino L.P."/>
            <person name="Canovas D."/>
            <person name="Cerda-Olmedo E."/>
            <person name="Cheng J.-F."/>
            <person name="Dominguez A."/>
            <person name="Elias M."/>
            <person name="Eslava A.P."/>
            <person name="Glaser F."/>
            <person name="Grimwood J."/>
            <person name="Gutierrez G."/>
            <person name="Heitman J."/>
            <person name="Henrissat B."/>
            <person name="Iturriaga E.A."/>
            <person name="Lang B.F."/>
            <person name="Lavin J.L."/>
            <person name="Lee S."/>
            <person name="Li W."/>
            <person name="Lindquist E."/>
            <person name="Lopez-Garcia S."/>
            <person name="Luque E.M."/>
            <person name="Marcos A.T."/>
            <person name="Martin J."/>
            <person name="McCluskey K."/>
            <person name="Medina H.R."/>
            <person name="Miralles-Duran A."/>
            <person name="Miyazaki A."/>
            <person name="Munoz-Torres E."/>
            <person name="Oguiza J.A."/>
            <person name="Ohm R."/>
            <person name="Olmedo M."/>
            <person name="Orejas M."/>
            <person name="Ortiz-Castellanos L."/>
            <person name="Pisabarro A.G."/>
            <person name="Rodriguez-Romero J."/>
            <person name="Ruiz-Herrera J."/>
            <person name="Ruiz-Vazquez R."/>
            <person name="Sanz C."/>
            <person name="Schackwitz W."/>
            <person name="Schmutz J."/>
            <person name="Shahriari M."/>
            <person name="Shelest E."/>
            <person name="Silva-Franco F."/>
            <person name="Soanes D."/>
            <person name="Syed K."/>
            <person name="Tagua V.G."/>
            <person name="Talbot N.J."/>
            <person name="Thon M."/>
            <person name="De vries R.P."/>
            <person name="Wiebenga A."/>
            <person name="Yadav J.S."/>
            <person name="Braun E.L."/>
            <person name="Baker S."/>
            <person name="Garre V."/>
            <person name="Horwitz B."/>
            <person name="Torres-Martinez S."/>
            <person name="Idnurm A."/>
            <person name="Herrera-Estrella A."/>
            <person name="Gabaldon T."/>
            <person name="Grigoriev I.V."/>
        </authorList>
    </citation>
    <scope>NUCLEOTIDE SEQUENCE [LARGE SCALE GENOMIC DNA]</scope>
    <source>
        <strain evidence="11">NRRL 1555(-)</strain>
    </source>
</reference>
<evidence type="ECO:0000259" key="9">
    <source>
        <dbReference type="PROSITE" id="PS50157"/>
    </source>
</evidence>
<sequence length="332" mass="37166">MTTVKLMMDRPTHESLEHHDHPNYLPTPVTPLDDYRETKTEGGLYGTFAVQTDSRNTTDKQFSCHECNQTFSRPHNLKSHLTTHSSERPFQCDVCKHLFRRHHDLKRHQKLHTGERPHVCKACFRSFARLDALNRHRRAEGGTACSAVHQQRPSESSDDNNSSRSATPSSPPRGPQPSQHTTNVNNNIFPNVSDPPSLRAPSPPSLLPSPSALSSLPVSESADLMPIYNHPSPPSPTPHPPALPFQSSSWFGNTAASPNESRVLPPLQSTDPIWTRLYQENISLKATLSSLRLSEADKLKSRLHDLEVENKVLRSLISENATDSPLKKPRNH</sequence>
<feature type="compositionally biased region" description="Basic and acidic residues" evidence="8">
    <location>
        <begin position="7"/>
        <end position="22"/>
    </location>
</feature>
<keyword evidence="5" id="KW-0862">Zinc</keyword>
<dbReference type="PROSITE" id="PS50157">
    <property type="entry name" value="ZINC_FINGER_C2H2_2"/>
    <property type="match status" value="3"/>
</dbReference>
<feature type="region of interest" description="Disordered" evidence="8">
    <location>
        <begin position="1"/>
        <end position="26"/>
    </location>
</feature>
<name>A0A163AVG5_PHYB8</name>
<proteinExistence type="predicted"/>
<accession>A0A163AVG5</accession>
<gene>
    <name evidence="10" type="ORF">PHYBLDRAFT_186124</name>
</gene>
<dbReference type="SMART" id="SM00355">
    <property type="entry name" value="ZnF_C2H2"/>
    <property type="match status" value="3"/>
</dbReference>
<dbReference type="OrthoDB" id="8922241at2759"/>
<keyword evidence="6" id="KW-0539">Nucleus</keyword>
<organism evidence="10 11">
    <name type="scientific">Phycomyces blakesleeanus (strain ATCC 8743b / DSM 1359 / FGSC 10004 / NBRC 33097 / NRRL 1555)</name>
    <dbReference type="NCBI Taxonomy" id="763407"/>
    <lineage>
        <taxon>Eukaryota</taxon>
        <taxon>Fungi</taxon>
        <taxon>Fungi incertae sedis</taxon>
        <taxon>Mucoromycota</taxon>
        <taxon>Mucoromycotina</taxon>
        <taxon>Mucoromycetes</taxon>
        <taxon>Mucorales</taxon>
        <taxon>Phycomycetaceae</taxon>
        <taxon>Phycomyces</taxon>
    </lineage>
</organism>
<feature type="compositionally biased region" description="Pro residues" evidence="8">
    <location>
        <begin position="231"/>
        <end position="243"/>
    </location>
</feature>
<keyword evidence="2" id="KW-0479">Metal-binding</keyword>
<dbReference type="GO" id="GO:0005634">
    <property type="term" value="C:nucleus"/>
    <property type="evidence" value="ECO:0007669"/>
    <property type="project" value="UniProtKB-SubCell"/>
</dbReference>
<dbReference type="RefSeq" id="XP_018294131.1">
    <property type="nucleotide sequence ID" value="XM_018439195.1"/>
</dbReference>
<evidence type="ECO:0000256" key="4">
    <source>
        <dbReference type="ARBA" id="ARBA00022771"/>
    </source>
</evidence>
<dbReference type="InParanoid" id="A0A163AVG5"/>
<keyword evidence="4 7" id="KW-0863">Zinc-finger</keyword>
<feature type="compositionally biased region" description="Low complexity" evidence="8">
    <location>
        <begin position="208"/>
        <end position="222"/>
    </location>
</feature>
<protein>
    <submittedName>
        <fullName evidence="10">C2H2-type zinc finger transcription factor</fullName>
    </submittedName>
</protein>
<dbReference type="PANTHER" id="PTHR24394:SF44">
    <property type="entry name" value="ZINC FINGER PROTEIN 271-LIKE"/>
    <property type="match status" value="1"/>
</dbReference>
<feature type="compositionally biased region" description="Polar residues" evidence="8">
    <location>
        <begin position="245"/>
        <end position="260"/>
    </location>
</feature>
<evidence type="ECO:0000256" key="3">
    <source>
        <dbReference type="ARBA" id="ARBA00022737"/>
    </source>
</evidence>